<evidence type="ECO:0000313" key="1">
    <source>
        <dbReference type="EMBL" id="CDH02775.1"/>
    </source>
</evidence>
<dbReference type="HOGENOM" id="CLU_3049428_0_0_6"/>
<proteinExistence type="predicted"/>
<reference evidence="1" key="1">
    <citation type="submission" date="2013-07" db="EMBL/GenBank/DDBJ databases">
        <title>Sub-species coevolution in mutualistic symbiosis.</title>
        <authorList>
            <person name="Murfin K."/>
            <person name="Klassen J."/>
            <person name="Lee M."/>
            <person name="Forst S."/>
            <person name="Stock P."/>
            <person name="Goodrich-Blair H."/>
        </authorList>
    </citation>
    <scope>NUCLEOTIDE SEQUENCE [LARGE SCALE GENOMIC DNA]</scope>
    <source>
        <strain evidence="1">Feltiae Moldova</strain>
    </source>
</reference>
<accession>A0A077NV61</accession>
<dbReference type="Proteomes" id="UP000028487">
    <property type="component" value="Unassembled WGS sequence"/>
</dbReference>
<gene>
    <name evidence="1" type="ORF">XBFM1_370003</name>
</gene>
<organism evidence="1">
    <name type="scientific">Xenorhabdus bovienii str. feltiae Moldova</name>
    <dbReference type="NCBI Taxonomy" id="1398200"/>
    <lineage>
        <taxon>Bacteria</taxon>
        <taxon>Pseudomonadati</taxon>
        <taxon>Pseudomonadota</taxon>
        <taxon>Gammaproteobacteria</taxon>
        <taxon>Enterobacterales</taxon>
        <taxon>Morganellaceae</taxon>
        <taxon>Xenorhabdus</taxon>
    </lineage>
</organism>
<name>A0A077NV61_XENBV</name>
<dbReference type="AlphaFoldDB" id="A0A077NV61"/>
<protein>
    <submittedName>
        <fullName evidence="1">Uncharacterized protein</fullName>
    </submittedName>
</protein>
<comment type="caution">
    <text evidence="1">The sequence shown here is derived from an EMBL/GenBank/DDBJ whole genome shotgun (WGS) entry which is preliminary data.</text>
</comment>
<sequence>MSGTFKSVILNMIDECHDSLKRLDEDKFYMDEEDQKVWIPAVKKYRAFRQAGNR</sequence>
<dbReference type="EMBL" id="CBSV010000207">
    <property type="protein sequence ID" value="CDH02775.1"/>
    <property type="molecule type" value="Genomic_DNA"/>
</dbReference>